<gene>
    <name evidence="1" type="ORF">SAE02_56700</name>
</gene>
<dbReference type="EMBL" id="BJYZ01000028">
    <property type="protein sequence ID" value="GEO41522.1"/>
    <property type="molecule type" value="Genomic_DNA"/>
</dbReference>
<name>A0A512DYM1_9PROT</name>
<evidence type="ECO:0000313" key="1">
    <source>
        <dbReference type="EMBL" id="GEO41522.1"/>
    </source>
</evidence>
<sequence length="132" mass="13691">MTIGGIDMIGSVGLRIAAAGILAGFMMGTAPVMAQELQIAPLDRKALTAQGFADPSLALILNSKGELVGALTEDHPNQPSTGPRKLAPARLPESISKIQGFGSIAILAYQGSNCYIVRRPDGTLYVMPPGCV</sequence>
<protein>
    <submittedName>
        <fullName evidence="1">Uncharacterized protein</fullName>
    </submittedName>
</protein>
<dbReference type="Proteomes" id="UP000321523">
    <property type="component" value="Unassembled WGS sequence"/>
</dbReference>
<dbReference type="RefSeq" id="WP_044432501.1">
    <property type="nucleotide sequence ID" value="NZ_BJYZ01000028.1"/>
</dbReference>
<keyword evidence="2" id="KW-1185">Reference proteome</keyword>
<comment type="caution">
    <text evidence="1">The sequence shown here is derived from an EMBL/GenBank/DDBJ whole genome shotgun (WGS) entry which is preliminary data.</text>
</comment>
<dbReference type="AlphaFoldDB" id="A0A512DYM1"/>
<accession>A0A512DYM1</accession>
<organism evidence="1 2">
    <name type="scientific">Skermanella aerolata</name>
    <dbReference type="NCBI Taxonomy" id="393310"/>
    <lineage>
        <taxon>Bacteria</taxon>
        <taxon>Pseudomonadati</taxon>
        <taxon>Pseudomonadota</taxon>
        <taxon>Alphaproteobacteria</taxon>
        <taxon>Rhodospirillales</taxon>
        <taxon>Azospirillaceae</taxon>
        <taxon>Skermanella</taxon>
    </lineage>
</organism>
<evidence type="ECO:0000313" key="2">
    <source>
        <dbReference type="Proteomes" id="UP000321523"/>
    </source>
</evidence>
<reference evidence="1 2" key="1">
    <citation type="submission" date="2019-07" db="EMBL/GenBank/DDBJ databases">
        <title>Whole genome shotgun sequence of Skermanella aerolata NBRC 106429.</title>
        <authorList>
            <person name="Hosoyama A."/>
            <person name="Uohara A."/>
            <person name="Ohji S."/>
            <person name="Ichikawa N."/>
        </authorList>
    </citation>
    <scope>NUCLEOTIDE SEQUENCE [LARGE SCALE GENOMIC DNA]</scope>
    <source>
        <strain evidence="1 2">NBRC 106429</strain>
    </source>
</reference>
<dbReference type="OrthoDB" id="9924187at2"/>
<proteinExistence type="predicted"/>